<evidence type="ECO:0000313" key="8">
    <source>
        <dbReference type="Proteomes" id="UP000241394"/>
    </source>
</evidence>
<feature type="domain" description="BHLH" evidence="6">
    <location>
        <begin position="149"/>
        <end position="199"/>
    </location>
</feature>
<feature type="compositionally biased region" description="Polar residues" evidence="5">
    <location>
        <begin position="43"/>
        <end position="61"/>
    </location>
</feature>
<feature type="compositionally biased region" description="Polar residues" evidence="5">
    <location>
        <begin position="84"/>
        <end position="94"/>
    </location>
</feature>
<dbReference type="InParanoid" id="A0A2R6PUL5"/>
<dbReference type="OMA" id="QCRPNQA"/>
<dbReference type="GO" id="GO:0005634">
    <property type="term" value="C:nucleus"/>
    <property type="evidence" value="ECO:0007669"/>
    <property type="project" value="UniProtKB-SubCell"/>
</dbReference>
<name>A0A2R6PUL5_ACTCC</name>
<dbReference type="PANTHER" id="PTHR12565:SF431">
    <property type="entry name" value="TRANSCRIPTION FACTOR BHLH137"/>
    <property type="match status" value="1"/>
</dbReference>
<organism evidence="7 8">
    <name type="scientific">Actinidia chinensis var. chinensis</name>
    <name type="common">Chinese soft-hair kiwi</name>
    <dbReference type="NCBI Taxonomy" id="1590841"/>
    <lineage>
        <taxon>Eukaryota</taxon>
        <taxon>Viridiplantae</taxon>
        <taxon>Streptophyta</taxon>
        <taxon>Embryophyta</taxon>
        <taxon>Tracheophyta</taxon>
        <taxon>Spermatophyta</taxon>
        <taxon>Magnoliopsida</taxon>
        <taxon>eudicotyledons</taxon>
        <taxon>Gunneridae</taxon>
        <taxon>Pentapetalae</taxon>
        <taxon>asterids</taxon>
        <taxon>Ericales</taxon>
        <taxon>Actinidiaceae</taxon>
        <taxon>Actinidia</taxon>
    </lineage>
</organism>
<keyword evidence="2" id="KW-0805">Transcription regulation</keyword>
<sequence length="322" mass="35864">MAAFPSTHFPQFFTPESFHQNPVDFGFYQSSCCLENAPKAALSNNEPSLTCKHSSDSSSVVDNPGIGDQFAHNLVSMTKKRTNSDGSSTSSVQSMDAREVKQKKQKRSNGVIKDDKEKKPKISKKDHLKKVGEDQVPTGYVLVRARRGQATDSHSLAERVRREKISERMKMLQGLVPGCDKVTGKALILDEIINYVQSLQNQVEFLSMKLTSLNPMFYDFGMDLDATMVTPERLNSMESPLPNGSQCSPAQTNSLSHATTTFTDPNSYSLLDNNISYLLFDQQVQIPNILPQGNGQLLWDVDDHRQKLINQSGISNNLCSFH</sequence>
<dbReference type="FunCoup" id="A0A2R6PUL5">
    <property type="interactions" value="165"/>
</dbReference>
<proteinExistence type="predicted"/>
<dbReference type="FunFam" id="4.10.280.10:FF:000002">
    <property type="entry name" value="Basic helix-loop-helix transcription factor"/>
    <property type="match status" value="1"/>
</dbReference>
<dbReference type="GO" id="GO:0003700">
    <property type="term" value="F:DNA-binding transcription factor activity"/>
    <property type="evidence" value="ECO:0007669"/>
    <property type="project" value="TreeGrafter"/>
</dbReference>
<evidence type="ECO:0000313" key="7">
    <source>
        <dbReference type="EMBL" id="PSR96794.1"/>
    </source>
</evidence>
<dbReference type="Proteomes" id="UP000241394">
    <property type="component" value="Chromosome LG23"/>
</dbReference>
<accession>A0A2R6PUL5</accession>
<evidence type="ECO:0000256" key="2">
    <source>
        <dbReference type="ARBA" id="ARBA00023015"/>
    </source>
</evidence>
<feature type="region of interest" description="Disordered" evidence="5">
    <location>
        <begin position="238"/>
        <end position="259"/>
    </location>
</feature>
<dbReference type="CDD" id="cd18919">
    <property type="entry name" value="bHLH_AtBPE_like"/>
    <property type="match status" value="1"/>
</dbReference>
<dbReference type="Pfam" id="PF00010">
    <property type="entry name" value="HLH"/>
    <property type="match status" value="1"/>
</dbReference>
<keyword evidence="8" id="KW-1185">Reference proteome</keyword>
<gene>
    <name evidence="7" type="ORF">CEY00_Acc26849</name>
</gene>
<dbReference type="SMART" id="SM00353">
    <property type="entry name" value="HLH"/>
    <property type="match status" value="1"/>
</dbReference>
<evidence type="ECO:0000259" key="6">
    <source>
        <dbReference type="PROSITE" id="PS50888"/>
    </source>
</evidence>
<dbReference type="InterPro" id="IPR011598">
    <property type="entry name" value="bHLH_dom"/>
</dbReference>
<dbReference type="GO" id="GO:0046983">
    <property type="term" value="F:protein dimerization activity"/>
    <property type="evidence" value="ECO:0007669"/>
    <property type="project" value="InterPro"/>
</dbReference>
<protein>
    <submittedName>
        <fullName evidence="7">Transcription factor bHLH137 like</fullName>
    </submittedName>
</protein>
<feature type="compositionally biased region" description="Basic and acidic residues" evidence="5">
    <location>
        <begin position="112"/>
        <end position="130"/>
    </location>
</feature>
<comment type="caution">
    <text evidence="7">The sequence shown here is derived from an EMBL/GenBank/DDBJ whole genome shotgun (WGS) entry which is preliminary data.</text>
</comment>
<dbReference type="PANTHER" id="PTHR12565">
    <property type="entry name" value="STEROL REGULATORY ELEMENT-BINDING PROTEIN"/>
    <property type="match status" value="1"/>
</dbReference>
<evidence type="ECO:0000256" key="1">
    <source>
        <dbReference type="ARBA" id="ARBA00004123"/>
    </source>
</evidence>
<dbReference type="PROSITE" id="PS50888">
    <property type="entry name" value="BHLH"/>
    <property type="match status" value="1"/>
</dbReference>
<feature type="region of interest" description="Disordered" evidence="5">
    <location>
        <begin position="43"/>
        <end position="67"/>
    </location>
</feature>
<dbReference type="Gene3D" id="4.10.280.10">
    <property type="entry name" value="Helix-loop-helix DNA-binding domain"/>
    <property type="match status" value="1"/>
</dbReference>
<dbReference type="SUPFAM" id="SSF47459">
    <property type="entry name" value="HLH, helix-loop-helix DNA-binding domain"/>
    <property type="match status" value="1"/>
</dbReference>
<evidence type="ECO:0000256" key="5">
    <source>
        <dbReference type="SAM" id="MobiDB-lite"/>
    </source>
</evidence>
<dbReference type="EMBL" id="NKQK01000023">
    <property type="protein sequence ID" value="PSR96794.1"/>
    <property type="molecule type" value="Genomic_DNA"/>
</dbReference>
<dbReference type="Gramene" id="PSR96794">
    <property type="protein sequence ID" value="PSR96794"/>
    <property type="gene ID" value="CEY00_Acc26849"/>
</dbReference>
<dbReference type="STRING" id="1590841.A0A2R6PUL5"/>
<keyword evidence="4" id="KW-0539">Nucleus</keyword>
<dbReference type="AlphaFoldDB" id="A0A2R6PUL5"/>
<dbReference type="InterPro" id="IPR024097">
    <property type="entry name" value="bHLH_ZIP_TF"/>
</dbReference>
<keyword evidence="3" id="KW-0804">Transcription</keyword>
<reference evidence="7 8" key="1">
    <citation type="submission" date="2017-07" db="EMBL/GenBank/DDBJ databases">
        <title>An improved, manually edited Actinidia chinensis var. chinensis (kiwifruit) genome highlights the challenges associated with draft genomes and gene prediction in plants.</title>
        <authorList>
            <person name="Pilkington S."/>
            <person name="Crowhurst R."/>
            <person name="Hilario E."/>
            <person name="Nardozza S."/>
            <person name="Fraser L."/>
            <person name="Peng Y."/>
            <person name="Gunaseelan K."/>
            <person name="Simpson R."/>
            <person name="Tahir J."/>
            <person name="Deroles S."/>
            <person name="Templeton K."/>
            <person name="Luo Z."/>
            <person name="Davy M."/>
            <person name="Cheng C."/>
            <person name="Mcneilage M."/>
            <person name="Scaglione D."/>
            <person name="Liu Y."/>
            <person name="Zhang Q."/>
            <person name="Datson P."/>
            <person name="De Silva N."/>
            <person name="Gardiner S."/>
            <person name="Bassett H."/>
            <person name="Chagne D."/>
            <person name="Mccallum J."/>
            <person name="Dzierzon H."/>
            <person name="Deng C."/>
            <person name="Wang Y.-Y."/>
            <person name="Barron N."/>
            <person name="Manako K."/>
            <person name="Bowen J."/>
            <person name="Foster T."/>
            <person name="Erridge Z."/>
            <person name="Tiffin H."/>
            <person name="Waite C."/>
            <person name="Davies K."/>
            <person name="Grierson E."/>
            <person name="Laing W."/>
            <person name="Kirk R."/>
            <person name="Chen X."/>
            <person name="Wood M."/>
            <person name="Montefiori M."/>
            <person name="Brummell D."/>
            <person name="Schwinn K."/>
            <person name="Catanach A."/>
            <person name="Fullerton C."/>
            <person name="Li D."/>
            <person name="Meiyalaghan S."/>
            <person name="Nieuwenhuizen N."/>
            <person name="Read N."/>
            <person name="Prakash R."/>
            <person name="Hunter D."/>
            <person name="Zhang H."/>
            <person name="Mckenzie M."/>
            <person name="Knabel M."/>
            <person name="Harris A."/>
            <person name="Allan A."/>
            <person name="Chen A."/>
            <person name="Janssen B."/>
            <person name="Plunkett B."/>
            <person name="Dwamena C."/>
            <person name="Voogd C."/>
            <person name="Leif D."/>
            <person name="Lafferty D."/>
            <person name="Souleyre E."/>
            <person name="Varkonyi-Gasic E."/>
            <person name="Gambi F."/>
            <person name="Hanley J."/>
            <person name="Yao J.-L."/>
            <person name="Cheung J."/>
            <person name="David K."/>
            <person name="Warren B."/>
            <person name="Marsh K."/>
            <person name="Snowden K."/>
            <person name="Lin-Wang K."/>
            <person name="Brian L."/>
            <person name="Martinez-Sanchez M."/>
            <person name="Wang M."/>
            <person name="Ileperuma N."/>
            <person name="Macnee N."/>
            <person name="Campin R."/>
            <person name="Mcatee P."/>
            <person name="Drummond R."/>
            <person name="Espley R."/>
            <person name="Ireland H."/>
            <person name="Wu R."/>
            <person name="Atkinson R."/>
            <person name="Karunairetnam S."/>
            <person name="Bulley S."/>
            <person name="Chunkath S."/>
            <person name="Hanley Z."/>
            <person name="Storey R."/>
            <person name="Thrimawithana A."/>
            <person name="Thomson S."/>
            <person name="David C."/>
            <person name="Testolin R."/>
        </authorList>
    </citation>
    <scope>NUCLEOTIDE SEQUENCE [LARGE SCALE GENOMIC DNA]</scope>
    <source>
        <strain evidence="8">cv. Red5</strain>
        <tissue evidence="7">Young leaf</tissue>
    </source>
</reference>
<reference evidence="8" key="2">
    <citation type="journal article" date="2018" name="BMC Genomics">
        <title>A manually annotated Actinidia chinensis var. chinensis (kiwifruit) genome highlights the challenges associated with draft genomes and gene prediction in plants.</title>
        <authorList>
            <person name="Pilkington S.M."/>
            <person name="Crowhurst R."/>
            <person name="Hilario E."/>
            <person name="Nardozza S."/>
            <person name="Fraser L."/>
            <person name="Peng Y."/>
            <person name="Gunaseelan K."/>
            <person name="Simpson R."/>
            <person name="Tahir J."/>
            <person name="Deroles S.C."/>
            <person name="Templeton K."/>
            <person name="Luo Z."/>
            <person name="Davy M."/>
            <person name="Cheng C."/>
            <person name="McNeilage M."/>
            <person name="Scaglione D."/>
            <person name="Liu Y."/>
            <person name="Zhang Q."/>
            <person name="Datson P."/>
            <person name="De Silva N."/>
            <person name="Gardiner S.E."/>
            <person name="Bassett H."/>
            <person name="Chagne D."/>
            <person name="McCallum J."/>
            <person name="Dzierzon H."/>
            <person name="Deng C."/>
            <person name="Wang Y.Y."/>
            <person name="Barron L."/>
            <person name="Manako K."/>
            <person name="Bowen J."/>
            <person name="Foster T.M."/>
            <person name="Erridge Z.A."/>
            <person name="Tiffin H."/>
            <person name="Waite C.N."/>
            <person name="Davies K.M."/>
            <person name="Grierson E.P."/>
            <person name="Laing W.A."/>
            <person name="Kirk R."/>
            <person name="Chen X."/>
            <person name="Wood M."/>
            <person name="Montefiori M."/>
            <person name="Brummell D.A."/>
            <person name="Schwinn K.E."/>
            <person name="Catanach A."/>
            <person name="Fullerton C."/>
            <person name="Li D."/>
            <person name="Meiyalaghan S."/>
            <person name="Nieuwenhuizen N."/>
            <person name="Read N."/>
            <person name="Prakash R."/>
            <person name="Hunter D."/>
            <person name="Zhang H."/>
            <person name="McKenzie M."/>
            <person name="Knabel M."/>
            <person name="Harris A."/>
            <person name="Allan A.C."/>
            <person name="Gleave A."/>
            <person name="Chen A."/>
            <person name="Janssen B.J."/>
            <person name="Plunkett B."/>
            <person name="Ampomah-Dwamena C."/>
            <person name="Voogd C."/>
            <person name="Leif D."/>
            <person name="Lafferty D."/>
            <person name="Souleyre E.J.F."/>
            <person name="Varkonyi-Gasic E."/>
            <person name="Gambi F."/>
            <person name="Hanley J."/>
            <person name="Yao J.L."/>
            <person name="Cheung J."/>
            <person name="David K.M."/>
            <person name="Warren B."/>
            <person name="Marsh K."/>
            <person name="Snowden K.C."/>
            <person name="Lin-Wang K."/>
            <person name="Brian L."/>
            <person name="Martinez-Sanchez M."/>
            <person name="Wang M."/>
            <person name="Ileperuma N."/>
            <person name="Macnee N."/>
            <person name="Campin R."/>
            <person name="McAtee P."/>
            <person name="Drummond R.S.M."/>
            <person name="Espley R.V."/>
            <person name="Ireland H.S."/>
            <person name="Wu R."/>
            <person name="Atkinson R.G."/>
            <person name="Karunairetnam S."/>
            <person name="Bulley S."/>
            <person name="Chunkath S."/>
            <person name="Hanley Z."/>
            <person name="Storey R."/>
            <person name="Thrimawithana A.H."/>
            <person name="Thomson S."/>
            <person name="David C."/>
            <person name="Testolin R."/>
            <person name="Huang H."/>
            <person name="Hellens R.P."/>
            <person name="Schaffer R.J."/>
        </authorList>
    </citation>
    <scope>NUCLEOTIDE SEQUENCE [LARGE SCALE GENOMIC DNA]</scope>
    <source>
        <strain evidence="8">cv. Red5</strain>
    </source>
</reference>
<evidence type="ECO:0000256" key="4">
    <source>
        <dbReference type="ARBA" id="ARBA00023242"/>
    </source>
</evidence>
<comment type="subcellular location">
    <subcellularLocation>
        <location evidence="1">Nucleus</location>
    </subcellularLocation>
</comment>
<dbReference type="InterPro" id="IPR036638">
    <property type="entry name" value="HLH_DNA-bd_sf"/>
</dbReference>
<feature type="region of interest" description="Disordered" evidence="5">
    <location>
        <begin position="79"/>
        <end position="130"/>
    </location>
</feature>
<evidence type="ECO:0000256" key="3">
    <source>
        <dbReference type="ARBA" id="ARBA00023163"/>
    </source>
</evidence>
<dbReference type="OrthoDB" id="1928604at2759"/>